<reference evidence="1 2" key="1">
    <citation type="submission" date="2018-01" db="EMBL/GenBank/DDBJ databases">
        <authorList>
            <person name="Clerissi C."/>
        </authorList>
    </citation>
    <scope>NUCLEOTIDE SEQUENCE [LARGE SCALE GENOMIC DNA]</scope>
    <source>
        <strain evidence="1">Cupriavidus sp. LMG 19464</strain>
    </source>
</reference>
<dbReference type="EMBL" id="OFSQ01000008">
    <property type="protein sequence ID" value="SOY46338.1"/>
    <property type="molecule type" value="Genomic_DNA"/>
</dbReference>
<dbReference type="AlphaFoldDB" id="A0A975WVP2"/>
<name>A0A975WVP2_9BURK</name>
<evidence type="ECO:0000313" key="2">
    <source>
        <dbReference type="Proteomes" id="UP000256780"/>
    </source>
</evidence>
<organism evidence="1 2">
    <name type="scientific">Cupriavidus taiwanensis</name>
    <dbReference type="NCBI Taxonomy" id="164546"/>
    <lineage>
        <taxon>Bacteria</taxon>
        <taxon>Pseudomonadati</taxon>
        <taxon>Pseudomonadota</taxon>
        <taxon>Betaproteobacteria</taxon>
        <taxon>Burkholderiales</taxon>
        <taxon>Burkholderiaceae</taxon>
        <taxon>Cupriavidus</taxon>
    </lineage>
</organism>
<sequence>MLRDMPSQPTAPTISNNTLMTIVKNHNRAPMVVFLNMDEAPGKRGNWNEGGAPRRCPVHLRRRRRILYRYWWPSHA</sequence>
<dbReference type="Proteomes" id="UP000256780">
    <property type="component" value="Chromosome CBM2587_a"/>
</dbReference>
<protein>
    <submittedName>
        <fullName evidence="1">Uncharacterized protein</fullName>
    </submittedName>
</protein>
<comment type="caution">
    <text evidence="1">The sequence shown here is derived from an EMBL/GenBank/DDBJ whole genome shotgun (WGS) entry which is preliminary data.</text>
</comment>
<evidence type="ECO:0000313" key="1">
    <source>
        <dbReference type="EMBL" id="SOY46338.1"/>
    </source>
</evidence>
<accession>A0A975WVP2</accession>
<gene>
    <name evidence="1" type="ORF">CBM2587_A160215</name>
</gene>
<proteinExistence type="predicted"/>